<proteinExistence type="predicted"/>
<organism evidence="1 2">
    <name type="scientific">Panagrolaimus sp. PS1159</name>
    <dbReference type="NCBI Taxonomy" id="55785"/>
    <lineage>
        <taxon>Eukaryota</taxon>
        <taxon>Metazoa</taxon>
        <taxon>Ecdysozoa</taxon>
        <taxon>Nematoda</taxon>
        <taxon>Chromadorea</taxon>
        <taxon>Rhabditida</taxon>
        <taxon>Tylenchina</taxon>
        <taxon>Panagrolaimomorpha</taxon>
        <taxon>Panagrolaimoidea</taxon>
        <taxon>Panagrolaimidae</taxon>
        <taxon>Panagrolaimus</taxon>
    </lineage>
</organism>
<dbReference type="Proteomes" id="UP000887580">
    <property type="component" value="Unplaced"/>
</dbReference>
<sequence>MPRANNKPVSRKRKPPRFQYKKDLRNDLGDTVDQLHRCQQRLKEAEKKAEEVPKLKREVRIRREIIQALVKQNQKMQQHLIEAEKKKAFPQTTVSTQTAVVVQQELEIRSIFSSSENANPLIQNPPVQRINDKELGEALKTLPNEVQNQLHMEARSFATQIRQGKKIPAQLWIMNQLIEYWLNYGKK</sequence>
<evidence type="ECO:0000313" key="2">
    <source>
        <dbReference type="WBParaSite" id="PS1159_v2.g16071.t1"/>
    </source>
</evidence>
<name>A0AC35FCT9_9BILA</name>
<protein>
    <submittedName>
        <fullName evidence="2">Uncharacterized protein</fullName>
    </submittedName>
</protein>
<evidence type="ECO:0000313" key="1">
    <source>
        <dbReference type="Proteomes" id="UP000887580"/>
    </source>
</evidence>
<accession>A0AC35FCT9</accession>
<reference evidence="2" key="1">
    <citation type="submission" date="2022-11" db="UniProtKB">
        <authorList>
            <consortium name="WormBaseParasite"/>
        </authorList>
    </citation>
    <scope>IDENTIFICATION</scope>
</reference>
<dbReference type="WBParaSite" id="PS1159_v2.g16071.t1">
    <property type="protein sequence ID" value="PS1159_v2.g16071.t1"/>
    <property type="gene ID" value="PS1159_v2.g16071"/>
</dbReference>